<dbReference type="Pfam" id="PF10613">
    <property type="entry name" value="Lig_chan-Glu_bd"/>
    <property type="match status" value="1"/>
</dbReference>
<dbReference type="GO" id="GO:0005886">
    <property type="term" value="C:plasma membrane"/>
    <property type="evidence" value="ECO:0007669"/>
    <property type="project" value="UniProtKB-SubCell"/>
</dbReference>
<evidence type="ECO:0000256" key="2">
    <source>
        <dbReference type="ARBA" id="ARBA00008685"/>
    </source>
</evidence>
<evidence type="ECO:0000256" key="9">
    <source>
        <dbReference type="ARBA" id="ARBA00023170"/>
    </source>
</evidence>
<organism evidence="17 18">
    <name type="scientific">Folsomia candida</name>
    <name type="common">Springtail</name>
    <dbReference type="NCBI Taxonomy" id="158441"/>
    <lineage>
        <taxon>Eukaryota</taxon>
        <taxon>Metazoa</taxon>
        <taxon>Ecdysozoa</taxon>
        <taxon>Arthropoda</taxon>
        <taxon>Hexapoda</taxon>
        <taxon>Collembola</taxon>
        <taxon>Entomobryomorpha</taxon>
        <taxon>Isotomoidea</taxon>
        <taxon>Isotomidae</taxon>
        <taxon>Proisotominae</taxon>
        <taxon>Folsomia</taxon>
    </lineage>
</organism>
<dbReference type="PANTHER" id="PTHR42643">
    <property type="entry name" value="IONOTROPIC RECEPTOR 20A-RELATED"/>
    <property type="match status" value="1"/>
</dbReference>
<feature type="region of interest" description="Disordered" evidence="13">
    <location>
        <begin position="480"/>
        <end position="509"/>
    </location>
</feature>
<dbReference type="SUPFAM" id="SSF53850">
    <property type="entry name" value="Periplasmic binding protein-like II"/>
    <property type="match status" value="1"/>
</dbReference>
<feature type="transmembrane region" description="Helical" evidence="14">
    <location>
        <begin position="268"/>
        <end position="289"/>
    </location>
</feature>
<dbReference type="OrthoDB" id="6117597at2759"/>
<keyword evidence="6 14" id="KW-1133">Transmembrane helix</keyword>
<feature type="domain" description="Ionotropic glutamate receptor L-glutamate and glycine-binding" evidence="16">
    <location>
        <begin position="84"/>
        <end position="183"/>
    </location>
</feature>
<keyword evidence="11" id="KW-1071">Ligand-gated ion channel</keyword>
<reference evidence="17 18" key="1">
    <citation type="submission" date="2015-12" db="EMBL/GenBank/DDBJ databases">
        <title>The genome of Folsomia candida.</title>
        <authorList>
            <person name="Faddeeva A."/>
            <person name="Derks M.F."/>
            <person name="Anvar Y."/>
            <person name="Smit S."/>
            <person name="Van Straalen N."/>
            <person name="Roelofs D."/>
        </authorList>
    </citation>
    <scope>NUCLEOTIDE SEQUENCE [LARGE SCALE GENOMIC DNA]</scope>
    <source>
        <strain evidence="17 18">VU population</strain>
        <tissue evidence="17">Whole body</tissue>
    </source>
</reference>
<evidence type="ECO:0000256" key="4">
    <source>
        <dbReference type="ARBA" id="ARBA00022475"/>
    </source>
</evidence>
<protein>
    <submittedName>
        <fullName evidence="17">Glutamate receptor</fullName>
    </submittedName>
</protein>
<keyword evidence="12" id="KW-0407">Ion channel</keyword>
<dbReference type="OMA" id="ACNIFEM"/>
<evidence type="ECO:0000256" key="1">
    <source>
        <dbReference type="ARBA" id="ARBA00004651"/>
    </source>
</evidence>
<feature type="compositionally biased region" description="Basic and acidic residues" evidence="13">
    <location>
        <begin position="481"/>
        <end position="509"/>
    </location>
</feature>
<evidence type="ECO:0000256" key="7">
    <source>
        <dbReference type="ARBA" id="ARBA00023065"/>
    </source>
</evidence>
<feature type="domain" description="Ionotropic glutamate receptor C-terminal" evidence="15">
    <location>
        <begin position="204"/>
        <end position="454"/>
    </location>
</feature>
<name>A0A226F4J9_FOLCA</name>
<evidence type="ECO:0000256" key="8">
    <source>
        <dbReference type="ARBA" id="ARBA00023136"/>
    </source>
</evidence>
<keyword evidence="18" id="KW-1185">Reference proteome</keyword>
<evidence type="ECO:0000256" key="3">
    <source>
        <dbReference type="ARBA" id="ARBA00022448"/>
    </source>
</evidence>
<keyword evidence="4" id="KW-1003">Cell membrane</keyword>
<comment type="subcellular location">
    <subcellularLocation>
        <location evidence="1">Cell membrane</location>
        <topology evidence="1">Multi-pass membrane protein</topology>
    </subcellularLocation>
</comment>
<keyword evidence="10" id="KW-0325">Glycoprotein</keyword>
<comment type="similarity">
    <text evidence="2">Belongs to the glutamate-gated ion channel (TC 1.A.10.1) family.</text>
</comment>
<evidence type="ECO:0000256" key="11">
    <source>
        <dbReference type="ARBA" id="ARBA00023286"/>
    </source>
</evidence>
<evidence type="ECO:0000259" key="15">
    <source>
        <dbReference type="Pfam" id="PF00060"/>
    </source>
</evidence>
<keyword evidence="7" id="KW-0406">Ion transport</keyword>
<evidence type="ECO:0000256" key="6">
    <source>
        <dbReference type="ARBA" id="ARBA00022989"/>
    </source>
</evidence>
<evidence type="ECO:0000256" key="14">
    <source>
        <dbReference type="SAM" id="Phobius"/>
    </source>
</evidence>
<evidence type="ECO:0000313" key="18">
    <source>
        <dbReference type="Proteomes" id="UP000198287"/>
    </source>
</evidence>
<evidence type="ECO:0000256" key="12">
    <source>
        <dbReference type="ARBA" id="ARBA00023303"/>
    </source>
</evidence>
<proteinExistence type="inferred from homology"/>
<keyword evidence="5 14" id="KW-0812">Transmembrane</keyword>
<keyword evidence="8 14" id="KW-0472">Membrane</keyword>
<dbReference type="PANTHER" id="PTHR42643:SF24">
    <property type="entry name" value="IONOTROPIC RECEPTOR 60A"/>
    <property type="match status" value="1"/>
</dbReference>
<evidence type="ECO:0000256" key="10">
    <source>
        <dbReference type="ARBA" id="ARBA00023180"/>
    </source>
</evidence>
<dbReference type="InterPro" id="IPR019594">
    <property type="entry name" value="Glu/Gly-bd"/>
</dbReference>
<dbReference type="GO" id="GO:0050906">
    <property type="term" value="P:detection of stimulus involved in sensory perception"/>
    <property type="evidence" value="ECO:0007669"/>
    <property type="project" value="UniProtKB-ARBA"/>
</dbReference>
<dbReference type="GO" id="GO:0015276">
    <property type="term" value="F:ligand-gated monoatomic ion channel activity"/>
    <property type="evidence" value="ECO:0007669"/>
    <property type="project" value="InterPro"/>
</dbReference>
<evidence type="ECO:0000259" key="16">
    <source>
        <dbReference type="Pfam" id="PF10613"/>
    </source>
</evidence>
<keyword evidence="9 17" id="KW-0675">Receptor</keyword>
<dbReference type="Pfam" id="PF00060">
    <property type="entry name" value="Lig_chan"/>
    <property type="match status" value="1"/>
</dbReference>
<evidence type="ECO:0000313" key="17">
    <source>
        <dbReference type="EMBL" id="OXA64725.1"/>
    </source>
</evidence>
<accession>A0A226F4J9</accession>
<gene>
    <name evidence="17" type="ORF">Fcan01_01950</name>
</gene>
<comment type="caution">
    <text evidence="17">The sequence shown here is derived from an EMBL/GenBank/DDBJ whole genome shotgun (WGS) entry which is preliminary data.</text>
</comment>
<evidence type="ECO:0000256" key="5">
    <source>
        <dbReference type="ARBA" id="ARBA00022692"/>
    </source>
</evidence>
<feature type="transmembrane region" description="Helical" evidence="14">
    <location>
        <begin position="193"/>
        <end position="222"/>
    </location>
</feature>
<keyword evidence="3" id="KW-0813">Transport</keyword>
<dbReference type="AlphaFoldDB" id="A0A226F4J9"/>
<dbReference type="Gene3D" id="3.40.190.10">
    <property type="entry name" value="Periplasmic binding protein-like II"/>
    <property type="match status" value="3"/>
</dbReference>
<dbReference type="Proteomes" id="UP000198287">
    <property type="component" value="Unassembled WGS sequence"/>
</dbReference>
<dbReference type="Gene3D" id="1.10.287.70">
    <property type="match status" value="1"/>
</dbReference>
<dbReference type="InterPro" id="IPR001320">
    <property type="entry name" value="Iontro_rcpt_C"/>
</dbReference>
<sequence length="597" mass="68235">MQRLSSKLQSYDIEQPVNTRRNQDRISDIPLLEISTISTSVYNPTTCPNTDNAVKNVKFEESSTHNQEKDTSVTSLVMNNGVDAQPFMAQAEYRFGHGVITGGLFGTVFQILADQLHFSYNLTILYGYRYGAFRNGSWDGMIGLLSRNEVDMTVSELSMTEDRLDLIGYSMALDSVGRKIYIRRMLQEVPLDWNFYIAPFSVNLHFMVLFWLWSMSLILWVLQRYPTGQFPYTFMHRRITMKEYVWIAFSCLCQKGAHLLPHIRSSKIVFLVFAFTFLIVYCAYSATLISQLSIAPPVTIPFKGLQDFVTKAKGWTGGPIKGDLMQLYMEKSCPVLLKKGPNAQCELLVQLWTKVVEAEKNRLPTSFIEGLDRVLKEKFAFIASGPGTRNIITKHFPKKDACNIFEMDGDYISSNLAFGFRRNFSHTRSINKQILIIRSSGIYNRLQRIWLPQFEQCAESTTSYTDAGIKNVGVAPLRAGDGNRVKGPDGGDHRRKSMTERAHHEEIDRTPDTCHASASQRKTDFYALLNPMNGMADWVLRMEDLIFTHGSWLDFQYWKLTSPLRWTMLAFAVAVPVNLGEVQLILHMRQEESVFFS</sequence>
<dbReference type="InterPro" id="IPR052192">
    <property type="entry name" value="Insect_Ionotropic_Sensory_Rcpt"/>
</dbReference>
<dbReference type="EMBL" id="LNIX01000001">
    <property type="protein sequence ID" value="OXA64725.1"/>
    <property type="molecule type" value="Genomic_DNA"/>
</dbReference>
<evidence type="ECO:0000256" key="13">
    <source>
        <dbReference type="SAM" id="MobiDB-lite"/>
    </source>
</evidence>